<sequence>MTLTPYVRNTYTQEDQILQAVTPVGGEWNDIQFVIPDTEGAMIDEIGWILESPSPLLNRAIGSLFIGQVRVTGSAEYKIDFAKQAKEFASITPFSHHRGKWELRDGALHCTAEGDTSSYSGNYYAGDTVVEATIKPISGTSHCLITRAQGVMRHYLAGFDGPNSVSFIKQDFGTKRLITARYDWELGEEYRLKLVSEKDRFILYINGDNVLECKETAYAHGMFGFGCLEDGENEIKDVHVRTSGQKSV</sequence>
<proteinExistence type="predicted"/>
<keyword evidence="2" id="KW-1185">Reference proteome</keyword>
<comment type="caution">
    <text evidence="1">The sequence shown here is derived from an EMBL/GenBank/DDBJ whole genome shotgun (WGS) entry which is preliminary data.</text>
</comment>
<dbReference type="EMBL" id="ADHJ01000037">
    <property type="protein sequence ID" value="EFU40261.1"/>
    <property type="molecule type" value="Genomic_DNA"/>
</dbReference>
<organism evidence="1 2">
    <name type="scientific">Paenibacillus vortex V453</name>
    <dbReference type="NCBI Taxonomy" id="715225"/>
    <lineage>
        <taxon>Bacteria</taxon>
        <taxon>Bacillati</taxon>
        <taxon>Bacillota</taxon>
        <taxon>Bacilli</taxon>
        <taxon>Bacillales</taxon>
        <taxon>Paenibacillaceae</taxon>
        <taxon>Paenibacillus</taxon>
    </lineage>
</organism>
<dbReference type="KEGG" id="pvo:PVOR_23469"/>
<accession>A0A2R9SSH2</accession>
<name>A0A2R9SSH2_9BACL</name>
<protein>
    <submittedName>
        <fullName evidence="1">ADP-ribosylation/Crystallin J1</fullName>
    </submittedName>
</protein>
<dbReference type="AlphaFoldDB" id="A0A2R9SSH2"/>
<gene>
    <name evidence="1" type="ORF">PVOR_23469</name>
</gene>
<dbReference type="Proteomes" id="UP000003094">
    <property type="component" value="Unassembled WGS sequence"/>
</dbReference>
<evidence type="ECO:0000313" key="2">
    <source>
        <dbReference type="Proteomes" id="UP000003094"/>
    </source>
</evidence>
<reference evidence="1 2" key="1">
    <citation type="journal article" date="2010" name="BMC Genomics">
        <title>Genome sequence of the pattern forming Paenibacillus vortex bacterium reveals potential for thriving in complex environments.</title>
        <authorList>
            <person name="Sirota-Madi A."/>
            <person name="Olender T."/>
            <person name="Helman Y."/>
            <person name="Ingham C."/>
            <person name="Brainis I."/>
            <person name="Roth D."/>
            <person name="Hagi E."/>
            <person name="Brodsky L."/>
            <person name="Leshkowitz D."/>
            <person name="Galatenko V."/>
            <person name="Nikolaev V."/>
            <person name="Mugasimangalam R.C."/>
            <person name="Bransburg-Zabary S."/>
            <person name="Gutnick D.L."/>
            <person name="Lancet D."/>
            <person name="Ben-Jacob E."/>
        </authorList>
    </citation>
    <scope>NUCLEOTIDE SEQUENCE [LARGE SCALE GENOMIC DNA]</scope>
    <source>
        <strain evidence="1 2">V453</strain>
    </source>
</reference>
<evidence type="ECO:0000313" key="1">
    <source>
        <dbReference type="EMBL" id="EFU40261.1"/>
    </source>
</evidence>
<dbReference type="Gene3D" id="2.60.120.560">
    <property type="entry name" value="Exo-inulinase, domain 1"/>
    <property type="match status" value="1"/>
</dbReference>